<proteinExistence type="predicted"/>
<reference evidence="1" key="1">
    <citation type="journal article" date="2015" name="Nature">
        <title>Complex archaea that bridge the gap between prokaryotes and eukaryotes.</title>
        <authorList>
            <person name="Spang A."/>
            <person name="Saw J.H."/>
            <person name="Jorgensen S.L."/>
            <person name="Zaremba-Niedzwiedzka K."/>
            <person name="Martijn J."/>
            <person name="Lind A.E."/>
            <person name="van Eijk R."/>
            <person name="Schleper C."/>
            <person name="Guy L."/>
            <person name="Ettema T.J."/>
        </authorList>
    </citation>
    <scope>NUCLEOTIDE SEQUENCE</scope>
</reference>
<organism evidence="1">
    <name type="scientific">marine sediment metagenome</name>
    <dbReference type="NCBI Taxonomy" id="412755"/>
    <lineage>
        <taxon>unclassified sequences</taxon>
        <taxon>metagenomes</taxon>
        <taxon>ecological metagenomes</taxon>
    </lineage>
</organism>
<accession>A0A0F9UPS0</accession>
<comment type="caution">
    <text evidence="1">The sequence shown here is derived from an EMBL/GenBank/DDBJ whole genome shotgun (WGS) entry which is preliminary data.</text>
</comment>
<dbReference type="EMBL" id="LAZR01000878">
    <property type="protein sequence ID" value="KKN55603.1"/>
    <property type="molecule type" value="Genomic_DNA"/>
</dbReference>
<protein>
    <submittedName>
        <fullName evidence="1">Uncharacterized protein</fullName>
    </submittedName>
</protein>
<sequence>MSTELQQAIDNLQKANDSYTKESKGKDDNDLYVKIVGPAWRKYLAVGGSRTMINL</sequence>
<dbReference type="AlphaFoldDB" id="A0A0F9UPS0"/>
<name>A0A0F9UPS0_9ZZZZ</name>
<evidence type="ECO:0000313" key="1">
    <source>
        <dbReference type="EMBL" id="KKN55603.1"/>
    </source>
</evidence>
<gene>
    <name evidence="1" type="ORF">LCGC14_0580750</name>
</gene>